<name>A0ACC2S6V0_9FUNG</name>
<evidence type="ECO:0000313" key="2">
    <source>
        <dbReference type="Proteomes" id="UP001165960"/>
    </source>
</evidence>
<sequence length="196" mass="22135">MSNTFNYCGISNKTDARQMVAQVSEEDCCHFHGLSKEAKVALLYGLCQAETGFLWSRQESLTYSCSLNEGDHTGEDNEEISVEGETEERQSSEREKHISEEQQGAACIQPQYLVINSPSGAFSLQTQTGFQLEWESAPLFSIGDEGFSFSQLYWGIDIIPQFMYVIMAQHPWTNLKQRITNSGEGFHAVKEKELVR</sequence>
<dbReference type="EMBL" id="QTSX02005743">
    <property type="protein sequence ID" value="KAJ9058102.1"/>
    <property type="molecule type" value="Genomic_DNA"/>
</dbReference>
<protein>
    <submittedName>
        <fullName evidence="1">Uncharacterized protein</fullName>
    </submittedName>
</protein>
<keyword evidence="2" id="KW-1185">Reference proteome</keyword>
<reference evidence="1" key="1">
    <citation type="submission" date="2022-04" db="EMBL/GenBank/DDBJ databases">
        <title>Genome of the entomopathogenic fungus Entomophthora muscae.</title>
        <authorList>
            <person name="Elya C."/>
            <person name="Lovett B.R."/>
            <person name="Lee E."/>
            <person name="Macias A.M."/>
            <person name="Hajek A.E."/>
            <person name="De Bivort B.L."/>
            <person name="Kasson M.T."/>
            <person name="De Fine Licht H.H."/>
            <person name="Stajich J.E."/>
        </authorList>
    </citation>
    <scope>NUCLEOTIDE SEQUENCE</scope>
    <source>
        <strain evidence="1">Berkeley</strain>
    </source>
</reference>
<dbReference type="Proteomes" id="UP001165960">
    <property type="component" value="Unassembled WGS sequence"/>
</dbReference>
<proteinExistence type="predicted"/>
<organism evidence="1 2">
    <name type="scientific">Entomophthora muscae</name>
    <dbReference type="NCBI Taxonomy" id="34485"/>
    <lineage>
        <taxon>Eukaryota</taxon>
        <taxon>Fungi</taxon>
        <taxon>Fungi incertae sedis</taxon>
        <taxon>Zoopagomycota</taxon>
        <taxon>Entomophthoromycotina</taxon>
        <taxon>Entomophthoromycetes</taxon>
        <taxon>Entomophthorales</taxon>
        <taxon>Entomophthoraceae</taxon>
        <taxon>Entomophthora</taxon>
    </lineage>
</organism>
<evidence type="ECO:0000313" key="1">
    <source>
        <dbReference type="EMBL" id="KAJ9058102.1"/>
    </source>
</evidence>
<comment type="caution">
    <text evidence="1">The sequence shown here is derived from an EMBL/GenBank/DDBJ whole genome shotgun (WGS) entry which is preliminary data.</text>
</comment>
<accession>A0ACC2S6V0</accession>
<gene>
    <name evidence="1" type="ORF">DSO57_1015898</name>
</gene>